<feature type="compositionally biased region" description="Basic and acidic residues" evidence="2">
    <location>
        <begin position="136"/>
        <end position="146"/>
    </location>
</feature>
<dbReference type="PANTHER" id="PTHR14058">
    <property type="entry name" value="AMYLOID BETA A4 PRECURSOR PROTEIN-BINDING FAMILY B"/>
    <property type="match status" value="1"/>
</dbReference>
<gene>
    <name evidence="5" type="primary">APBB1_0</name>
    <name evidence="6" type="synonym">APBB1_1</name>
    <name evidence="5" type="ORF">g.18655</name>
    <name evidence="6" type="ORF">g.18656</name>
</gene>
<dbReference type="CDD" id="cd00201">
    <property type="entry name" value="WW"/>
    <property type="match status" value="1"/>
</dbReference>
<dbReference type="GO" id="GO:0006355">
    <property type="term" value="P:regulation of DNA-templated transcription"/>
    <property type="evidence" value="ECO:0007669"/>
    <property type="project" value="TreeGrafter"/>
</dbReference>
<dbReference type="SUPFAM" id="SSF50729">
    <property type="entry name" value="PH domain-like"/>
    <property type="match status" value="2"/>
</dbReference>
<feature type="compositionally biased region" description="Low complexity" evidence="2">
    <location>
        <begin position="219"/>
        <end position="231"/>
    </location>
</feature>
<feature type="domain" description="PID" evidence="3">
    <location>
        <begin position="623"/>
        <end position="803"/>
    </location>
</feature>
<dbReference type="EMBL" id="GGYP01003929">
    <property type="protein sequence ID" value="MDE48700.1"/>
    <property type="molecule type" value="Transcribed_RNA"/>
</dbReference>
<feature type="region of interest" description="Disordered" evidence="2">
    <location>
        <begin position="570"/>
        <end position="622"/>
    </location>
</feature>
<evidence type="ECO:0000313" key="6">
    <source>
        <dbReference type="EMBL" id="MDE51024.1"/>
    </source>
</evidence>
<evidence type="ECO:0000259" key="3">
    <source>
        <dbReference type="PROSITE" id="PS01179"/>
    </source>
</evidence>
<feature type="compositionally biased region" description="Acidic residues" evidence="2">
    <location>
        <begin position="607"/>
        <end position="619"/>
    </location>
</feature>
<feature type="compositionally biased region" description="Polar residues" evidence="2">
    <location>
        <begin position="163"/>
        <end position="174"/>
    </location>
</feature>
<name>A0A6G1SFK6_9ACAR</name>
<dbReference type="InterPro" id="IPR001202">
    <property type="entry name" value="WW_dom"/>
</dbReference>
<keyword evidence="1" id="KW-0677">Repeat</keyword>
<dbReference type="InterPro" id="IPR011993">
    <property type="entry name" value="PH-like_dom_sf"/>
</dbReference>
<dbReference type="Pfam" id="PF00640">
    <property type="entry name" value="PID"/>
    <property type="match status" value="2"/>
</dbReference>
<feature type="region of interest" description="Disordered" evidence="2">
    <location>
        <begin position="339"/>
        <end position="361"/>
    </location>
</feature>
<evidence type="ECO:0000259" key="4">
    <source>
        <dbReference type="PROSITE" id="PS50020"/>
    </source>
</evidence>
<dbReference type="InterPro" id="IPR039576">
    <property type="entry name" value="APBB1/2/3"/>
</dbReference>
<reference evidence="5" key="1">
    <citation type="submission" date="2018-10" db="EMBL/GenBank/DDBJ databases">
        <title>Transcriptome assembly of Aceria tosichella (Wheat curl mite) Type 2.</title>
        <authorList>
            <person name="Scully E.D."/>
            <person name="Geib S.M."/>
            <person name="Palmer N.A."/>
            <person name="Gupta A.K."/>
            <person name="Sarath G."/>
            <person name="Tatineni S."/>
        </authorList>
    </citation>
    <scope>NUCLEOTIDE SEQUENCE</scope>
    <source>
        <strain evidence="5">LincolnNE</strain>
    </source>
</reference>
<dbReference type="PANTHER" id="PTHR14058:SF8">
    <property type="entry name" value="PROTEIN FE65 HOMOLOG"/>
    <property type="match status" value="1"/>
</dbReference>
<dbReference type="EMBL" id="GGYP01006253">
    <property type="protein sequence ID" value="MDE51024.1"/>
    <property type="molecule type" value="Transcribed_RNA"/>
</dbReference>
<dbReference type="PROSITE" id="PS01179">
    <property type="entry name" value="PID"/>
    <property type="match status" value="2"/>
</dbReference>
<protein>
    <submittedName>
        <fullName evidence="5">Amyloid beta A4 protein-binding family B member 1</fullName>
    </submittedName>
</protein>
<dbReference type="InterPro" id="IPR036020">
    <property type="entry name" value="WW_dom_sf"/>
</dbReference>
<dbReference type="AlphaFoldDB" id="A0A6G1SFK6"/>
<dbReference type="SUPFAM" id="SSF51045">
    <property type="entry name" value="WW domain"/>
    <property type="match status" value="1"/>
</dbReference>
<dbReference type="PROSITE" id="PS50020">
    <property type="entry name" value="WW_DOMAIN_2"/>
    <property type="match status" value="1"/>
</dbReference>
<proteinExistence type="predicted"/>
<feature type="domain" description="WW" evidence="4">
    <location>
        <begin position="283"/>
        <end position="315"/>
    </location>
</feature>
<organism evidence="5">
    <name type="scientific">Aceria tosichella</name>
    <name type="common">wheat curl mite</name>
    <dbReference type="NCBI Taxonomy" id="561515"/>
    <lineage>
        <taxon>Eukaryota</taxon>
        <taxon>Metazoa</taxon>
        <taxon>Ecdysozoa</taxon>
        <taxon>Arthropoda</taxon>
        <taxon>Chelicerata</taxon>
        <taxon>Arachnida</taxon>
        <taxon>Acari</taxon>
        <taxon>Acariformes</taxon>
        <taxon>Trombidiformes</taxon>
        <taxon>Prostigmata</taxon>
        <taxon>Eupodina</taxon>
        <taxon>Eriophyoidea</taxon>
        <taxon>Eriophyidae</taxon>
        <taxon>Eriophyinae</taxon>
        <taxon>Aceriini</taxon>
        <taxon>Aceria</taxon>
    </lineage>
</organism>
<dbReference type="Gene3D" id="2.30.29.30">
    <property type="entry name" value="Pleckstrin-homology domain (PH domain)/Phosphotyrosine-binding domain (PTB)"/>
    <property type="match status" value="2"/>
</dbReference>
<feature type="region of interest" description="Disordered" evidence="2">
    <location>
        <begin position="1"/>
        <end position="288"/>
    </location>
</feature>
<feature type="compositionally biased region" description="Low complexity" evidence="2">
    <location>
        <begin position="175"/>
        <end position="185"/>
    </location>
</feature>
<dbReference type="GO" id="GO:0001540">
    <property type="term" value="F:amyloid-beta binding"/>
    <property type="evidence" value="ECO:0007669"/>
    <property type="project" value="InterPro"/>
</dbReference>
<evidence type="ECO:0000256" key="1">
    <source>
        <dbReference type="ARBA" id="ARBA00022737"/>
    </source>
</evidence>
<sequence>MSSRDKAQTPLLPATGAANTSRRPTTTAATTNKTVSSSSPSSSSQQANKQTSQQPVSSSKPATANKRTEKSAQSSSPFQSSSSSSYASLTSSRKNAATTKSMKNKTVIDIDQQQKRCRDKPLQARNRGNALGSSLFEKRKVSESRKSTTGTRDLNDESSSSSQEMTITSPQSDRSSSVNSPHQSSQGGEQHFAAVLEQETNIDRSLDHNNQATDDDESTTLLESGSSSSSGSDKRPAALVSQVSNYDNNNDDLSASQQKKATATTTASNLTSVPRNTKAKSGLPLPAGWEEHTDKEGVYYWHVPTGLIKRTRPSEDDLKQQMNQNEAIVLYHDDEEINQASSSSAAANNHRRPSRGSSEEDDYTLASGAALTLADETATLSDAISFLVYPLGCCEFDETQLMSANSTKAIQKCILRLANRPTEDPESMCWGMNSTQPILMRLLDDHIQFTDIRTQTLLRSQPIQTIKTWAVDDDNNFAFVVEDNAQIGTDNGGDESQLDSVDYALLTGPTFMCYVFSSMEDDDDMSVKVATKLNKAINQYRMQMSHRISKCTRLQQMVESKPLKQAKLIAANNRSSMDNDQTDADEDLDDQNGDGVASRDEVHGGDGDDDDDDDDDLAESSEMSLNVRYIGKVQVPRPMGIDVLNVAIDKCLADASKAQMNMLLNRDLASTSREQQNVTTTATSINHYAHHNAGGADDGPHLVEIGSPLIPAKIHVSPSSVIVENEQTGEIIVECRIRYLTFMGISRRDIRWFGFIMQNTTNQTFVAHCFECHPTAGHVCEAIQMSCSRMYEKIKKRQRMKEQVDDVTSILPKSSKIRDTLAKTLSKIKLTPII</sequence>
<feature type="compositionally biased region" description="Low complexity" evidence="2">
    <location>
        <begin position="254"/>
        <end position="268"/>
    </location>
</feature>
<evidence type="ECO:0000313" key="5">
    <source>
        <dbReference type="EMBL" id="MDE48700.1"/>
    </source>
</evidence>
<dbReference type="Gene3D" id="2.20.70.10">
    <property type="match status" value="1"/>
</dbReference>
<feature type="compositionally biased region" description="Acidic residues" evidence="2">
    <location>
        <begin position="580"/>
        <end position="592"/>
    </location>
</feature>
<feature type="compositionally biased region" description="Polar residues" evidence="2">
    <location>
        <begin position="45"/>
        <end position="62"/>
    </location>
</feature>
<feature type="compositionally biased region" description="Low complexity" evidence="2">
    <location>
        <begin position="17"/>
        <end position="44"/>
    </location>
</feature>
<feature type="compositionally biased region" description="Polar residues" evidence="2">
    <location>
        <begin position="241"/>
        <end position="253"/>
    </location>
</feature>
<accession>A0A6G1SFK6</accession>
<dbReference type="InterPro" id="IPR006020">
    <property type="entry name" value="PTB/PI_dom"/>
</dbReference>
<dbReference type="SMART" id="SM00462">
    <property type="entry name" value="PTB"/>
    <property type="match status" value="2"/>
</dbReference>
<feature type="compositionally biased region" description="Basic and acidic residues" evidence="2">
    <location>
        <begin position="597"/>
        <end position="606"/>
    </location>
</feature>
<feature type="compositionally biased region" description="Basic and acidic residues" evidence="2">
    <location>
        <begin position="106"/>
        <end position="122"/>
    </location>
</feature>
<dbReference type="GO" id="GO:0005737">
    <property type="term" value="C:cytoplasm"/>
    <property type="evidence" value="ECO:0007669"/>
    <property type="project" value="TreeGrafter"/>
</dbReference>
<dbReference type="GO" id="GO:0005634">
    <property type="term" value="C:nucleus"/>
    <property type="evidence" value="ECO:0007669"/>
    <property type="project" value="TreeGrafter"/>
</dbReference>
<feature type="domain" description="PID" evidence="3">
    <location>
        <begin position="380"/>
        <end position="539"/>
    </location>
</feature>
<evidence type="ECO:0000256" key="2">
    <source>
        <dbReference type="SAM" id="MobiDB-lite"/>
    </source>
</evidence>
<feature type="compositionally biased region" description="Low complexity" evidence="2">
    <location>
        <begin position="71"/>
        <end position="92"/>
    </location>
</feature>